<reference evidence="6 7" key="1">
    <citation type="journal article" date="2015" name="Genome Biol. Evol.">
        <title>The genome of winter moth (Operophtera brumata) provides a genomic perspective on sexual dimorphism and phenology.</title>
        <authorList>
            <person name="Derks M.F."/>
            <person name="Smit S."/>
            <person name="Salis L."/>
            <person name="Schijlen E."/>
            <person name="Bossers A."/>
            <person name="Mateman C."/>
            <person name="Pijl A.S."/>
            <person name="de Ridder D."/>
            <person name="Groenen M.A."/>
            <person name="Visser M.E."/>
            <person name="Megens H.J."/>
        </authorList>
    </citation>
    <scope>NUCLEOTIDE SEQUENCE [LARGE SCALE GENOMIC DNA]</scope>
    <source>
        <strain evidence="6">WM2013NL</strain>
        <tissue evidence="6">Head and thorax</tissue>
    </source>
</reference>
<name>A0A0L7KSL6_OPEBR</name>
<feature type="region of interest" description="Disordered" evidence="3">
    <location>
        <begin position="434"/>
        <end position="467"/>
    </location>
</feature>
<dbReference type="SUPFAM" id="SSF52156">
    <property type="entry name" value="Initiation factor IF2/eIF5b, domain 3"/>
    <property type="match status" value="1"/>
</dbReference>
<dbReference type="GO" id="GO:0005737">
    <property type="term" value="C:cytoplasm"/>
    <property type="evidence" value="ECO:0007669"/>
    <property type="project" value="TreeGrafter"/>
</dbReference>
<evidence type="ECO:0000256" key="3">
    <source>
        <dbReference type="SAM" id="MobiDB-lite"/>
    </source>
</evidence>
<dbReference type="GO" id="GO:0003743">
    <property type="term" value="F:translation initiation factor activity"/>
    <property type="evidence" value="ECO:0007669"/>
    <property type="project" value="UniProtKB-KW"/>
</dbReference>
<dbReference type="InterPro" id="IPR000795">
    <property type="entry name" value="T_Tr_GTP-bd_dom"/>
</dbReference>
<keyword evidence="6" id="KW-0648">Protein biosynthesis</keyword>
<feature type="region of interest" description="Disordered" evidence="3">
    <location>
        <begin position="377"/>
        <end position="410"/>
    </location>
</feature>
<dbReference type="GO" id="GO:0003924">
    <property type="term" value="F:GTPase activity"/>
    <property type="evidence" value="ECO:0007669"/>
    <property type="project" value="InterPro"/>
</dbReference>
<sequence>FPQHQALERTSQPIAYKESITGRYNLTGMITSDGGYDEQVSAAANNKGRPSIRYSPKAGPEVVGIWRNMTVQEVADVLSKDHVFKALEFADKTSDVEYRENTVIHNPQIIRDIVTFLDTPGHAAFSAMRARGAHATDIVVLVVAADDGVMEQTFRFWWRSTKSTSQHGVICEALGGDVQAIPVSALKKKNLDTLVEALTLQAQLMELKADPGGYVEGSVIEAQLDPRTGAEEEKPGYPRGSSDPSSTVDGAEGRPWGICGGVRVLNSADGSVVQEAPPSTPVLVLGWRELPSAGDQVLEVSSEQDADSSVIAAKEAEHQHEYKAMLAKKRAMGRYKMRRTGPREKMIQEDTHPTLNVLVKEKQTADSSVIAATRVQGHAGQEAGHGPLQDATHRPAGEDDTGGHASHAQCTSQRFVKEKQDADSSVIAATRVQGHAGQEAGHGPLQDATHRPAGEDDTGGHTSHAQCTSQRFVKEKQDADSSVIAATSARVQGHAGQEAGHGPLQDATHRPTGEDDTGGHASHAQCTKTYDEHEHVRLDLVHFGVGPVTPNDLEIADTFKAIIYAFNVDCPPPLAVDAKTKAIPVRKHNVIYRLVDDVKDELSARIPKRQEEEILGAGGGLSVHEGRTRAQRLLQGRQGAGDRV</sequence>
<dbReference type="STRING" id="104452.A0A0L7KSL6"/>
<dbReference type="InterPro" id="IPR015760">
    <property type="entry name" value="TIF_IF2"/>
</dbReference>
<feature type="domain" description="Translation initiation factor IF- 2" evidence="5">
    <location>
        <begin position="533"/>
        <end position="599"/>
    </location>
</feature>
<evidence type="ECO:0000256" key="2">
    <source>
        <dbReference type="ARBA" id="ARBA00023134"/>
    </source>
</evidence>
<feature type="domain" description="Tr-type G" evidence="4">
    <location>
        <begin position="114"/>
        <end position="161"/>
    </location>
</feature>
<feature type="non-terminal residue" evidence="6">
    <location>
        <position position="1"/>
    </location>
</feature>
<feature type="region of interest" description="Disordered" evidence="3">
    <location>
        <begin position="223"/>
        <end position="253"/>
    </location>
</feature>
<dbReference type="Gene3D" id="3.40.50.300">
    <property type="entry name" value="P-loop containing nucleotide triphosphate hydrolases"/>
    <property type="match status" value="1"/>
</dbReference>
<dbReference type="EMBL" id="JTDY01006137">
    <property type="protein sequence ID" value="KOB66258.1"/>
    <property type="molecule type" value="Genomic_DNA"/>
</dbReference>
<dbReference type="Pfam" id="PF00009">
    <property type="entry name" value="GTP_EFTU"/>
    <property type="match status" value="1"/>
</dbReference>
<dbReference type="Gene3D" id="3.40.50.10050">
    <property type="entry name" value="Translation initiation factor IF- 2, domain 3"/>
    <property type="match status" value="1"/>
</dbReference>
<evidence type="ECO:0000313" key="6">
    <source>
        <dbReference type="EMBL" id="KOB66258.1"/>
    </source>
</evidence>
<dbReference type="Proteomes" id="UP000037510">
    <property type="component" value="Unassembled WGS sequence"/>
</dbReference>
<dbReference type="InterPro" id="IPR023115">
    <property type="entry name" value="TIF_IF2_dom3"/>
</dbReference>
<keyword evidence="6" id="KW-0396">Initiation factor</keyword>
<dbReference type="PANTHER" id="PTHR43381">
    <property type="entry name" value="TRANSLATION INITIATION FACTOR IF-2-RELATED"/>
    <property type="match status" value="1"/>
</dbReference>
<gene>
    <name evidence="6" type="ORF">OBRU01_15883</name>
</gene>
<dbReference type="Gene3D" id="2.40.30.10">
    <property type="entry name" value="Translation factors"/>
    <property type="match status" value="1"/>
</dbReference>
<dbReference type="Pfam" id="PF11987">
    <property type="entry name" value="IF-2"/>
    <property type="match status" value="1"/>
</dbReference>
<feature type="region of interest" description="Disordered" evidence="3">
    <location>
        <begin position="489"/>
        <end position="525"/>
    </location>
</feature>
<evidence type="ECO:0000256" key="1">
    <source>
        <dbReference type="ARBA" id="ARBA00022741"/>
    </source>
</evidence>
<dbReference type="SUPFAM" id="SSF52540">
    <property type="entry name" value="P-loop containing nucleoside triphosphate hydrolases"/>
    <property type="match status" value="1"/>
</dbReference>
<dbReference type="InterPro" id="IPR027417">
    <property type="entry name" value="P-loop_NTPase"/>
</dbReference>
<evidence type="ECO:0000313" key="7">
    <source>
        <dbReference type="Proteomes" id="UP000037510"/>
    </source>
</evidence>
<evidence type="ECO:0000259" key="5">
    <source>
        <dbReference type="Pfam" id="PF11987"/>
    </source>
</evidence>
<protein>
    <submittedName>
        <fullName evidence="6">Putative mitochondrial translational initiation factor</fullName>
    </submittedName>
</protein>
<proteinExistence type="predicted"/>
<dbReference type="InterPro" id="IPR036925">
    <property type="entry name" value="TIF_IF2_dom3_sf"/>
</dbReference>
<dbReference type="PANTHER" id="PTHR43381:SF20">
    <property type="entry name" value="TRANSLATION INITIATION FACTOR IF-2, MITOCHONDRIAL"/>
    <property type="match status" value="1"/>
</dbReference>
<keyword evidence="2" id="KW-0342">GTP-binding</keyword>
<keyword evidence="7" id="KW-1185">Reference proteome</keyword>
<dbReference type="GO" id="GO:0005525">
    <property type="term" value="F:GTP binding"/>
    <property type="evidence" value="ECO:0007669"/>
    <property type="project" value="UniProtKB-KW"/>
</dbReference>
<comment type="caution">
    <text evidence="6">The sequence shown here is derived from an EMBL/GenBank/DDBJ whole genome shotgun (WGS) entry which is preliminary data.</text>
</comment>
<evidence type="ECO:0000259" key="4">
    <source>
        <dbReference type="Pfam" id="PF00009"/>
    </source>
</evidence>
<dbReference type="AlphaFoldDB" id="A0A0L7KSL6"/>
<organism evidence="6 7">
    <name type="scientific">Operophtera brumata</name>
    <name type="common">Winter moth</name>
    <name type="synonym">Phalaena brumata</name>
    <dbReference type="NCBI Taxonomy" id="104452"/>
    <lineage>
        <taxon>Eukaryota</taxon>
        <taxon>Metazoa</taxon>
        <taxon>Ecdysozoa</taxon>
        <taxon>Arthropoda</taxon>
        <taxon>Hexapoda</taxon>
        <taxon>Insecta</taxon>
        <taxon>Pterygota</taxon>
        <taxon>Neoptera</taxon>
        <taxon>Endopterygota</taxon>
        <taxon>Lepidoptera</taxon>
        <taxon>Glossata</taxon>
        <taxon>Ditrysia</taxon>
        <taxon>Geometroidea</taxon>
        <taxon>Geometridae</taxon>
        <taxon>Larentiinae</taxon>
        <taxon>Operophtera</taxon>
    </lineage>
</organism>
<accession>A0A0L7KSL6</accession>
<keyword evidence="1" id="KW-0547">Nucleotide-binding</keyword>